<dbReference type="PANTHER" id="PTHR48081">
    <property type="entry name" value="AB HYDROLASE SUPERFAMILY PROTEIN C4A8.06C"/>
    <property type="match status" value="1"/>
</dbReference>
<dbReference type="InterPro" id="IPR050300">
    <property type="entry name" value="GDXG_lipolytic_enzyme"/>
</dbReference>
<evidence type="ECO:0000313" key="4">
    <source>
        <dbReference type="EMBL" id="TDL76061.1"/>
    </source>
</evidence>
<evidence type="ECO:0000256" key="2">
    <source>
        <dbReference type="ARBA" id="ARBA00022801"/>
    </source>
</evidence>
<sequence>MTRPSTPDDLRAHIRATPIAGDPPAMRDAFARRVSAAAALPRTEIGGVACAVFGHERHQDGEGTLLWLHGGGLVMGAPESHAVMLERLAGLTGLRVVAPAYALAPEAPWPAQRDACRDVLSALPGPVHLGGDSAGGQIALILAQRLTDRIATLSLVSPNTDRTGLSTTRARDTDLMNDGESDAAFARQALGDYDPADPEVSPLLGPLDELPPLLVVAAGAEVLLDDALLLVHRAALADASVSLRVFPGLFHLFPLWPDILPQGDAALRAIAAHIAEGAPSPRPA</sequence>
<evidence type="ECO:0000313" key="5">
    <source>
        <dbReference type="Proteomes" id="UP000295701"/>
    </source>
</evidence>
<dbReference type="Pfam" id="PF07859">
    <property type="entry name" value="Abhydrolase_3"/>
    <property type="match status" value="1"/>
</dbReference>
<comment type="similarity">
    <text evidence="1">Belongs to the 'GDXG' lipolytic enzyme family.</text>
</comment>
<dbReference type="Gene3D" id="3.40.50.1820">
    <property type="entry name" value="alpha/beta hydrolase"/>
    <property type="match status" value="1"/>
</dbReference>
<dbReference type="EMBL" id="SNAA01000019">
    <property type="protein sequence ID" value="TDL76061.1"/>
    <property type="molecule type" value="Genomic_DNA"/>
</dbReference>
<dbReference type="RefSeq" id="WP_133397842.1">
    <property type="nucleotide sequence ID" value="NZ_SNAA01000019.1"/>
</dbReference>
<comment type="caution">
    <text evidence="4">The sequence shown here is derived from an EMBL/GenBank/DDBJ whole genome shotgun (WGS) entry which is preliminary data.</text>
</comment>
<dbReference type="OrthoDB" id="9806180at2"/>
<keyword evidence="5" id="KW-1185">Reference proteome</keyword>
<accession>A0A4R5ZXZ5</accession>
<dbReference type="PANTHER" id="PTHR48081:SF30">
    <property type="entry name" value="ACETYL-HYDROLASE LIPR-RELATED"/>
    <property type="match status" value="1"/>
</dbReference>
<reference evidence="4 5" key="1">
    <citation type="submission" date="2019-03" db="EMBL/GenBank/DDBJ databases">
        <title>Primorskyibacter sp. SS33 isolated from sediments.</title>
        <authorList>
            <person name="Xunke S."/>
        </authorList>
    </citation>
    <scope>NUCLEOTIDE SEQUENCE [LARGE SCALE GENOMIC DNA]</scope>
    <source>
        <strain evidence="4 5">SS33</strain>
    </source>
</reference>
<dbReference type="InterPro" id="IPR029058">
    <property type="entry name" value="AB_hydrolase_fold"/>
</dbReference>
<name>A0A4R5ZXZ5_9RHOB</name>
<protein>
    <submittedName>
        <fullName evidence="4">Alpha/beta hydrolase</fullName>
    </submittedName>
</protein>
<proteinExistence type="inferred from homology"/>
<evidence type="ECO:0000256" key="1">
    <source>
        <dbReference type="ARBA" id="ARBA00010515"/>
    </source>
</evidence>
<dbReference type="AlphaFoldDB" id="A0A4R5ZXZ5"/>
<dbReference type="GO" id="GO:0004806">
    <property type="term" value="F:triacylglycerol lipase activity"/>
    <property type="evidence" value="ECO:0007669"/>
    <property type="project" value="TreeGrafter"/>
</dbReference>
<dbReference type="InterPro" id="IPR013094">
    <property type="entry name" value="AB_hydrolase_3"/>
</dbReference>
<evidence type="ECO:0000259" key="3">
    <source>
        <dbReference type="Pfam" id="PF07859"/>
    </source>
</evidence>
<dbReference type="Proteomes" id="UP000295701">
    <property type="component" value="Unassembled WGS sequence"/>
</dbReference>
<gene>
    <name evidence="4" type="ORF">E2L08_14645</name>
</gene>
<dbReference type="SUPFAM" id="SSF53474">
    <property type="entry name" value="alpha/beta-Hydrolases"/>
    <property type="match status" value="1"/>
</dbReference>
<organism evidence="4 5">
    <name type="scientific">Palleronia sediminis</name>
    <dbReference type="NCBI Taxonomy" id="2547833"/>
    <lineage>
        <taxon>Bacteria</taxon>
        <taxon>Pseudomonadati</taxon>
        <taxon>Pseudomonadota</taxon>
        <taxon>Alphaproteobacteria</taxon>
        <taxon>Rhodobacterales</taxon>
        <taxon>Roseobacteraceae</taxon>
        <taxon>Palleronia</taxon>
    </lineage>
</organism>
<feature type="domain" description="Alpha/beta hydrolase fold-3" evidence="3">
    <location>
        <begin position="65"/>
        <end position="254"/>
    </location>
</feature>
<keyword evidence="2 4" id="KW-0378">Hydrolase</keyword>